<dbReference type="Pfam" id="PF24626">
    <property type="entry name" value="SH3_Tf2-1"/>
    <property type="match status" value="1"/>
</dbReference>
<organism evidence="2">
    <name type="scientific">Tanacetum cinerariifolium</name>
    <name type="common">Dalmatian daisy</name>
    <name type="synonym">Chrysanthemum cinerariifolium</name>
    <dbReference type="NCBI Taxonomy" id="118510"/>
    <lineage>
        <taxon>Eukaryota</taxon>
        <taxon>Viridiplantae</taxon>
        <taxon>Streptophyta</taxon>
        <taxon>Embryophyta</taxon>
        <taxon>Tracheophyta</taxon>
        <taxon>Spermatophyta</taxon>
        <taxon>Magnoliopsida</taxon>
        <taxon>eudicotyledons</taxon>
        <taxon>Gunneridae</taxon>
        <taxon>Pentapetalae</taxon>
        <taxon>asterids</taxon>
        <taxon>campanulids</taxon>
        <taxon>Asterales</taxon>
        <taxon>Asteraceae</taxon>
        <taxon>Asteroideae</taxon>
        <taxon>Anthemideae</taxon>
        <taxon>Anthemidinae</taxon>
        <taxon>Tanacetum</taxon>
    </lineage>
</organism>
<dbReference type="EMBL" id="BKCJ010005951">
    <property type="protein sequence ID" value="GEU69524.1"/>
    <property type="molecule type" value="Genomic_DNA"/>
</dbReference>
<accession>A0A6L2MAC9</accession>
<keyword evidence="2" id="KW-0695">RNA-directed DNA polymerase</keyword>
<dbReference type="Pfam" id="PF08284">
    <property type="entry name" value="RVP_2"/>
    <property type="match status" value="1"/>
</dbReference>
<protein>
    <submittedName>
        <fullName evidence="2">Putative reverse transcriptase domain-containing protein</fullName>
    </submittedName>
</protein>
<feature type="domain" description="Tf2-1-like SH3-like" evidence="1">
    <location>
        <begin position="272"/>
        <end position="323"/>
    </location>
</feature>
<keyword evidence="2" id="KW-0808">Transferase</keyword>
<sequence length="382" mass="43213">MPPHRNRVNNEANPAFANAVEQAIAALLPTLTTRITEEIRQNKNNRNNGNREMLDVGTLKVGVMMEMHNHRYPCSLGVKAGTQEEAAQNLNWGLNDLILDRIVNTKFIDVEQVANAARNIELCVTGSAGPGPTIWSFLWIIKPEGILGLCLISSCNLYGKCHPRKACHRAIGAWFTCREVGNMAKDCKKGSTSNRGNENNKQPATKIRSANLLPLEMSEFDIILGNWLTEHRATINCHTNRVIFGYLNNPEFIYHGSRPASFILKVSSCRGVRLFVIKRKLCSRFIGPFKIIDRVGEVSFRLALPPKLTHVHNVFHVCLLRGYNYHPFHVISYLLDRIREDLSFFEEPEGILDPQEQVMSQKIIPSLKFFGKITSNVRLLEK</sequence>
<keyword evidence="2" id="KW-0548">Nucleotidyltransferase</keyword>
<dbReference type="GO" id="GO:0003964">
    <property type="term" value="F:RNA-directed DNA polymerase activity"/>
    <property type="evidence" value="ECO:0007669"/>
    <property type="project" value="UniProtKB-KW"/>
</dbReference>
<dbReference type="AlphaFoldDB" id="A0A6L2MAC9"/>
<dbReference type="PANTHER" id="PTHR46148">
    <property type="entry name" value="CHROMO DOMAIN-CONTAINING PROTEIN"/>
    <property type="match status" value="1"/>
</dbReference>
<reference evidence="2" key="1">
    <citation type="journal article" date="2019" name="Sci. Rep.">
        <title>Draft genome of Tanacetum cinerariifolium, the natural source of mosquito coil.</title>
        <authorList>
            <person name="Yamashiro T."/>
            <person name="Shiraishi A."/>
            <person name="Satake H."/>
            <person name="Nakayama K."/>
        </authorList>
    </citation>
    <scope>NUCLEOTIDE SEQUENCE</scope>
</reference>
<gene>
    <name evidence="2" type="ORF">Tci_041502</name>
</gene>
<evidence type="ECO:0000313" key="2">
    <source>
        <dbReference type="EMBL" id="GEU69524.1"/>
    </source>
</evidence>
<dbReference type="InterPro" id="IPR056924">
    <property type="entry name" value="SH3_Tf2-1"/>
</dbReference>
<proteinExistence type="predicted"/>
<name>A0A6L2MAC9_TANCI</name>
<comment type="caution">
    <text evidence="2">The sequence shown here is derived from an EMBL/GenBank/DDBJ whole genome shotgun (WGS) entry which is preliminary data.</text>
</comment>
<evidence type="ECO:0000259" key="1">
    <source>
        <dbReference type="Pfam" id="PF24626"/>
    </source>
</evidence>
<dbReference type="PANTHER" id="PTHR46148:SF60">
    <property type="entry name" value="CHROMO DOMAIN-CONTAINING PROTEIN"/>
    <property type="match status" value="1"/>
</dbReference>